<feature type="compositionally biased region" description="Acidic residues" evidence="1">
    <location>
        <begin position="484"/>
        <end position="497"/>
    </location>
</feature>
<protein>
    <submittedName>
        <fullName evidence="2">Uncharacterized protein</fullName>
    </submittedName>
</protein>
<comment type="caution">
    <text evidence="2">The sequence shown here is derived from an EMBL/GenBank/DDBJ whole genome shotgun (WGS) entry which is preliminary data.</text>
</comment>
<feature type="compositionally biased region" description="Low complexity" evidence="1">
    <location>
        <begin position="538"/>
        <end position="550"/>
    </location>
</feature>
<evidence type="ECO:0000256" key="1">
    <source>
        <dbReference type="SAM" id="MobiDB-lite"/>
    </source>
</evidence>
<reference evidence="2" key="2">
    <citation type="submission" date="2020-05" db="EMBL/GenBank/DDBJ databases">
        <authorList>
            <person name="Kim H.-S."/>
            <person name="Proctor R.H."/>
            <person name="Brown D.W."/>
        </authorList>
    </citation>
    <scope>NUCLEOTIDE SEQUENCE</scope>
    <source>
        <strain evidence="2">NRRL 20472</strain>
    </source>
</reference>
<evidence type="ECO:0000313" key="2">
    <source>
        <dbReference type="EMBL" id="KAF4947784.1"/>
    </source>
</evidence>
<reference evidence="2" key="1">
    <citation type="journal article" date="2020" name="BMC Genomics">
        <title>Correction to: Identification and distribution of gene clusters required for synthesis of sphingolipid metabolism inhibitors in diverse species of the filamentous fungus Fusarium.</title>
        <authorList>
            <person name="Kim H.S."/>
            <person name="Lohmar J.M."/>
            <person name="Busman M."/>
            <person name="Brown D.W."/>
            <person name="Naumann T.A."/>
            <person name="Divon H.H."/>
            <person name="Lysoe E."/>
            <person name="Uhlig S."/>
            <person name="Proctor R.H."/>
        </authorList>
    </citation>
    <scope>NUCLEOTIDE SEQUENCE</scope>
    <source>
        <strain evidence="2">NRRL 20472</strain>
    </source>
</reference>
<feature type="compositionally biased region" description="Polar residues" evidence="1">
    <location>
        <begin position="508"/>
        <end position="527"/>
    </location>
</feature>
<feature type="compositionally biased region" description="Polar residues" evidence="1">
    <location>
        <begin position="555"/>
        <end position="567"/>
    </location>
</feature>
<sequence>MCAFRWDRERLAESGYFYDEDFCRSADPDFLLPPHVEVLRQSLLDFSCAIRYQNKYGDTSTIPSLATIENLTPNKRVDPDLELAQSIRFSFGEKHNSGCYEPKWQKLFVDKFFDPLVHELSPSNASSRRDSRSKYYYDAVGTTADALWTLFTKNDDHDDESPVDDLETLRIPKPDYAFYFPIHHLSGGSRQPAIADPKHRQWHPNSKSTLVESFSWSLFDELFEFGLQPTPFRAFGKEPELEKLKCYPWLIVEFKREDMARLEEVCCQAANDSASAVKLNQIAARYAAKRGDEEQIPPIPVMTTIGPRVKVMRCIWEGDMTIIRDIVEFRLILENTHTWATRVYKPLLSFYIDQWRLVHCENRVDSSNAVLSRRQETIDLCQRVVPMVENILRNHSSIEIDDSQFSKVTPLLMGLLVQQICSAERENLAERMDQMLTQKLEALTFNSGEVRSKSSPRGSQHRAVISDEQSSVRRIRQTINYTIPEEDDCEDTDDLEDSEHSTDEESSVNSEASNHNLSETIISNVSSPPRRMTRLQARMSRSPESSPQPRSIEETTMSPAEYSSPSTPFVLDSSAATLTPNTRTGKTTPPSPGTRDRATTPVDSQDRNRHEGLGQYFTEPRPKNPWKHLNLSRKVVFESMEIDSEHLTSSTRARITRGESDRASPSESRNADQKPKHVALNLDDPRTPPGKLIRPPNSQTNEELESGPSQAGRRLDLELAAPLQASHPIVKRGRLRRQQREQE</sequence>
<dbReference type="Proteomes" id="UP000622797">
    <property type="component" value="Unassembled WGS sequence"/>
</dbReference>
<name>A0A8H4SY14_9HYPO</name>
<accession>A0A8H4SY14</accession>
<proteinExistence type="predicted"/>
<dbReference type="EMBL" id="JABEXW010001087">
    <property type="protein sequence ID" value="KAF4947784.1"/>
    <property type="molecule type" value="Genomic_DNA"/>
</dbReference>
<feature type="compositionally biased region" description="Basic and acidic residues" evidence="1">
    <location>
        <begin position="594"/>
        <end position="612"/>
    </location>
</feature>
<feature type="compositionally biased region" description="Polar residues" evidence="1">
    <location>
        <begin position="574"/>
        <end position="588"/>
    </location>
</feature>
<evidence type="ECO:0000313" key="3">
    <source>
        <dbReference type="Proteomes" id="UP000622797"/>
    </source>
</evidence>
<gene>
    <name evidence="2" type="ORF">FSARC_13889</name>
</gene>
<feature type="region of interest" description="Disordered" evidence="1">
    <location>
        <begin position="447"/>
        <end position="625"/>
    </location>
</feature>
<dbReference type="AlphaFoldDB" id="A0A8H4SY14"/>
<organism evidence="2 3">
    <name type="scientific">Fusarium sarcochroum</name>
    <dbReference type="NCBI Taxonomy" id="1208366"/>
    <lineage>
        <taxon>Eukaryota</taxon>
        <taxon>Fungi</taxon>
        <taxon>Dikarya</taxon>
        <taxon>Ascomycota</taxon>
        <taxon>Pezizomycotina</taxon>
        <taxon>Sordariomycetes</taxon>
        <taxon>Hypocreomycetidae</taxon>
        <taxon>Hypocreales</taxon>
        <taxon>Nectriaceae</taxon>
        <taxon>Fusarium</taxon>
        <taxon>Fusarium lateritium species complex</taxon>
    </lineage>
</organism>
<dbReference type="OrthoDB" id="5081713at2759"/>
<feature type="compositionally biased region" description="Polar residues" evidence="1">
    <location>
        <begin position="447"/>
        <end position="458"/>
    </location>
</feature>
<feature type="region of interest" description="Disordered" evidence="1">
    <location>
        <begin position="644"/>
        <end position="743"/>
    </location>
</feature>
<feature type="compositionally biased region" description="Basic and acidic residues" evidence="1">
    <location>
        <begin position="656"/>
        <end position="675"/>
    </location>
</feature>
<keyword evidence="3" id="KW-1185">Reference proteome</keyword>